<dbReference type="GO" id="GO:0000278">
    <property type="term" value="P:mitotic cell cycle"/>
    <property type="evidence" value="ECO:0007669"/>
    <property type="project" value="EnsemblMetazoa"/>
</dbReference>
<evidence type="ECO:0000256" key="4">
    <source>
        <dbReference type="ARBA" id="ARBA00023212"/>
    </source>
</evidence>
<dbReference type="EMBL" id="CH963857">
    <property type="protein sequence ID" value="EDW76032.2"/>
    <property type="molecule type" value="Genomic_DNA"/>
</dbReference>
<dbReference type="Proteomes" id="UP000007798">
    <property type="component" value="Unassembled WGS sequence"/>
</dbReference>
<dbReference type="FunCoup" id="B4MUA6">
    <property type="interactions" value="1500"/>
</dbReference>
<protein>
    <recommendedName>
        <fullName evidence="5">Gamma-tubulin complex component</fullName>
    </recommendedName>
</protein>
<evidence type="ECO:0000313" key="7">
    <source>
        <dbReference type="EMBL" id="EDW76032.2"/>
    </source>
</evidence>
<dbReference type="GO" id="GO:0000931">
    <property type="term" value="C:gamma-tubulin ring complex"/>
    <property type="evidence" value="ECO:0007669"/>
    <property type="project" value="EnsemblMetazoa"/>
</dbReference>
<dbReference type="InterPro" id="IPR007259">
    <property type="entry name" value="GCP"/>
</dbReference>
<dbReference type="Pfam" id="PF17681">
    <property type="entry name" value="GCP_N_terminal"/>
    <property type="match status" value="1"/>
</dbReference>
<dbReference type="InParanoid" id="B4MUA6"/>
<evidence type="ECO:0000256" key="2">
    <source>
        <dbReference type="ARBA" id="ARBA00022490"/>
    </source>
</evidence>
<dbReference type="GO" id="GO:0000922">
    <property type="term" value="C:spindle pole"/>
    <property type="evidence" value="ECO:0007669"/>
    <property type="project" value="InterPro"/>
</dbReference>
<dbReference type="InterPro" id="IPR041470">
    <property type="entry name" value="GCP_N"/>
</dbReference>
<dbReference type="HOGENOM" id="CLU_012029_0_0_1"/>
<comment type="similarity">
    <text evidence="5">Belongs to the TUBGCP family.</text>
</comment>
<name>B4MUA6_DROWI</name>
<evidence type="ECO:0000256" key="3">
    <source>
        <dbReference type="ARBA" id="ARBA00022701"/>
    </source>
</evidence>
<dbReference type="AlphaFoldDB" id="B4MUA6"/>
<evidence type="ECO:0000313" key="8">
    <source>
        <dbReference type="Proteomes" id="UP000007798"/>
    </source>
</evidence>
<dbReference type="GO" id="GO:0007112">
    <property type="term" value="P:male meiosis cytokinesis"/>
    <property type="evidence" value="ECO:0007669"/>
    <property type="project" value="EnsemblMetazoa"/>
</dbReference>
<reference evidence="7 8" key="1">
    <citation type="journal article" date="2007" name="Nature">
        <title>Evolution of genes and genomes on the Drosophila phylogeny.</title>
        <authorList>
            <consortium name="Drosophila 12 Genomes Consortium"/>
            <person name="Clark A.G."/>
            <person name="Eisen M.B."/>
            <person name="Smith D.R."/>
            <person name="Bergman C.M."/>
            <person name="Oliver B."/>
            <person name="Markow T.A."/>
            <person name="Kaufman T.C."/>
            <person name="Kellis M."/>
            <person name="Gelbart W."/>
            <person name="Iyer V.N."/>
            <person name="Pollard D.A."/>
            <person name="Sackton T.B."/>
            <person name="Larracuente A.M."/>
            <person name="Singh N.D."/>
            <person name="Abad J.P."/>
            <person name="Abt D.N."/>
            <person name="Adryan B."/>
            <person name="Aguade M."/>
            <person name="Akashi H."/>
            <person name="Anderson W.W."/>
            <person name="Aquadro C.F."/>
            <person name="Ardell D.H."/>
            <person name="Arguello R."/>
            <person name="Artieri C.G."/>
            <person name="Barbash D.A."/>
            <person name="Barker D."/>
            <person name="Barsanti P."/>
            <person name="Batterham P."/>
            <person name="Batzoglou S."/>
            <person name="Begun D."/>
            <person name="Bhutkar A."/>
            <person name="Blanco E."/>
            <person name="Bosak S.A."/>
            <person name="Bradley R.K."/>
            <person name="Brand A.D."/>
            <person name="Brent M.R."/>
            <person name="Brooks A.N."/>
            <person name="Brown R.H."/>
            <person name="Butlin R.K."/>
            <person name="Caggese C."/>
            <person name="Calvi B.R."/>
            <person name="Bernardo de Carvalho A."/>
            <person name="Caspi A."/>
            <person name="Castrezana S."/>
            <person name="Celniker S.E."/>
            <person name="Chang J.L."/>
            <person name="Chapple C."/>
            <person name="Chatterji S."/>
            <person name="Chinwalla A."/>
            <person name="Civetta A."/>
            <person name="Clifton S.W."/>
            <person name="Comeron J.M."/>
            <person name="Costello J.C."/>
            <person name="Coyne J.A."/>
            <person name="Daub J."/>
            <person name="David R.G."/>
            <person name="Delcher A.L."/>
            <person name="Delehaunty K."/>
            <person name="Do C.B."/>
            <person name="Ebling H."/>
            <person name="Edwards K."/>
            <person name="Eickbush T."/>
            <person name="Evans J.D."/>
            <person name="Filipski A."/>
            <person name="Findeiss S."/>
            <person name="Freyhult E."/>
            <person name="Fulton L."/>
            <person name="Fulton R."/>
            <person name="Garcia A.C."/>
            <person name="Gardiner A."/>
            <person name="Garfield D.A."/>
            <person name="Garvin B.E."/>
            <person name="Gibson G."/>
            <person name="Gilbert D."/>
            <person name="Gnerre S."/>
            <person name="Godfrey J."/>
            <person name="Good R."/>
            <person name="Gotea V."/>
            <person name="Gravely B."/>
            <person name="Greenberg A.J."/>
            <person name="Griffiths-Jones S."/>
            <person name="Gross S."/>
            <person name="Guigo R."/>
            <person name="Gustafson E.A."/>
            <person name="Haerty W."/>
            <person name="Hahn M.W."/>
            <person name="Halligan D.L."/>
            <person name="Halpern A.L."/>
            <person name="Halter G.M."/>
            <person name="Han M.V."/>
            <person name="Heger A."/>
            <person name="Hillier L."/>
            <person name="Hinrichs A.S."/>
            <person name="Holmes I."/>
            <person name="Hoskins R.A."/>
            <person name="Hubisz M.J."/>
            <person name="Hultmark D."/>
            <person name="Huntley M.A."/>
            <person name="Jaffe D.B."/>
            <person name="Jagadeeshan S."/>
            <person name="Jeck W.R."/>
            <person name="Johnson J."/>
            <person name="Jones C.D."/>
            <person name="Jordan W.C."/>
            <person name="Karpen G.H."/>
            <person name="Kataoka E."/>
            <person name="Keightley P.D."/>
            <person name="Kheradpour P."/>
            <person name="Kirkness E.F."/>
            <person name="Koerich L.B."/>
            <person name="Kristiansen K."/>
            <person name="Kudrna D."/>
            <person name="Kulathinal R.J."/>
            <person name="Kumar S."/>
            <person name="Kwok R."/>
            <person name="Lander E."/>
            <person name="Langley C.H."/>
            <person name="Lapoint R."/>
            <person name="Lazzaro B.P."/>
            <person name="Lee S.J."/>
            <person name="Levesque L."/>
            <person name="Li R."/>
            <person name="Lin C.F."/>
            <person name="Lin M.F."/>
            <person name="Lindblad-Toh K."/>
            <person name="Llopart A."/>
            <person name="Long M."/>
            <person name="Low L."/>
            <person name="Lozovsky E."/>
            <person name="Lu J."/>
            <person name="Luo M."/>
            <person name="Machado C.A."/>
            <person name="Makalowski W."/>
            <person name="Marzo M."/>
            <person name="Matsuda M."/>
            <person name="Matzkin L."/>
            <person name="McAllister B."/>
            <person name="McBride C.S."/>
            <person name="McKernan B."/>
            <person name="McKernan K."/>
            <person name="Mendez-Lago M."/>
            <person name="Minx P."/>
            <person name="Mollenhauer M.U."/>
            <person name="Montooth K."/>
            <person name="Mount S.M."/>
            <person name="Mu X."/>
            <person name="Myers E."/>
            <person name="Negre B."/>
            <person name="Newfeld S."/>
            <person name="Nielsen R."/>
            <person name="Noor M.A."/>
            <person name="O'Grady P."/>
            <person name="Pachter L."/>
            <person name="Papaceit M."/>
            <person name="Parisi M.J."/>
            <person name="Parisi M."/>
            <person name="Parts L."/>
            <person name="Pedersen J.S."/>
            <person name="Pesole G."/>
            <person name="Phillippy A.M."/>
            <person name="Ponting C.P."/>
            <person name="Pop M."/>
            <person name="Porcelli D."/>
            <person name="Powell J.R."/>
            <person name="Prohaska S."/>
            <person name="Pruitt K."/>
            <person name="Puig M."/>
            <person name="Quesneville H."/>
            <person name="Ram K.R."/>
            <person name="Rand D."/>
            <person name="Rasmussen M.D."/>
            <person name="Reed L.K."/>
            <person name="Reenan R."/>
            <person name="Reily A."/>
            <person name="Remington K.A."/>
            <person name="Rieger T.T."/>
            <person name="Ritchie M.G."/>
            <person name="Robin C."/>
            <person name="Rogers Y.H."/>
            <person name="Rohde C."/>
            <person name="Rozas J."/>
            <person name="Rubenfield M.J."/>
            <person name="Ruiz A."/>
            <person name="Russo S."/>
            <person name="Salzberg S.L."/>
            <person name="Sanchez-Gracia A."/>
            <person name="Saranga D.J."/>
            <person name="Sato H."/>
            <person name="Schaeffer S.W."/>
            <person name="Schatz M.C."/>
            <person name="Schlenke T."/>
            <person name="Schwartz R."/>
            <person name="Segarra C."/>
            <person name="Singh R.S."/>
            <person name="Sirot L."/>
            <person name="Sirota M."/>
            <person name="Sisneros N.B."/>
            <person name="Smith C.D."/>
            <person name="Smith T.F."/>
            <person name="Spieth J."/>
            <person name="Stage D.E."/>
            <person name="Stark A."/>
            <person name="Stephan W."/>
            <person name="Strausberg R.L."/>
            <person name="Strempel S."/>
            <person name="Sturgill D."/>
            <person name="Sutton G."/>
            <person name="Sutton G.G."/>
            <person name="Tao W."/>
            <person name="Teichmann S."/>
            <person name="Tobari Y.N."/>
            <person name="Tomimura Y."/>
            <person name="Tsolas J.M."/>
            <person name="Valente V.L."/>
            <person name="Venter E."/>
            <person name="Venter J.C."/>
            <person name="Vicario S."/>
            <person name="Vieira F.G."/>
            <person name="Vilella A.J."/>
            <person name="Villasante A."/>
            <person name="Walenz B."/>
            <person name="Wang J."/>
            <person name="Wasserman M."/>
            <person name="Watts T."/>
            <person name="Wilson D."/>
            <person name="Wilson R.K."/>
            <person name="Wing R.A."/>
            <person name="Wolfner M.F."/>
            <person name="Wong A."/>
            <person name="Wong G.K."/>
            <person name="Wu C.I."/>
            <person name="Wu G."/>
            <person name="Yamamoto D."/>
            <person name="Yang H.P."/>
            <person name="Yang S.P."/>
            <person name="Yorke J.A."/>
            <person name="Yoshida K."/>
            <person name="Zdobnov E."/>
            <person name="Zhang P."/>
            <person name="Zhang Y."/>
            <person name="Zimin A.V."/>
            <person name="Baldwin J."/>
            <person name="Abdouelleil A."/>
            <person name="Abdulkadir J."/>
            <person name="Abebe A."/>
            <person name="Abera B."/>
            <person name="Abreu J."/>
            <person name="Acer S.C."/>
            <person name="Aftuck L."/>
            <person name="Alexander A."/>
            <person name="An P."/>
            <person name="Anderson E."/>
            <person name="Anderson S."/>
            <person name="Arachi H."/>
            <person name="Azer M."/>
            <person name="Bachantsang P."/>
            <person name="Barry A."/>
            <person name="Bayul T."/>
            <person name="Berlin A."/>
            <person name="Bessette D."/>
            <person name="Bloom T."/>
            <person name="Blye J."/>
            <person name="Boguslavskiy L."/>
            <person name="Bonnet C."/>
            <person name="Boukhgalter B."/>
            <person name="Bourzgui I."/>
            <person name="Brown A."/>
            <person name="Cahill P."/>
            <person name="Channer S."/>
            <person name="Cheshatsang Y."/>
            <person name="Chuda L."/>
            <person name="Citroen M."/>
            <person name="Collymore A."/>
            <person name="Cooke P."/>
            <person name="Costello M."/>
            <person name="D'Aco K."/>
            <person name="Daza R."/>
            <person name="De Haan G."/>
            <person name="DeGray S."/>
            <person name="DeMaso C."/>
            <person name="Dhargay N."/>
            <person name="Dooley K."/>
            <person name="Dooley E."/>
            <person name="Doricent M."/>
            <person name="Dorje P."/>
            <person name="Dorjee K."/>
            <person name="Dupes A."/>
            <person name="Elong R."/>
            <person name="Falk J."/>
            <person name="Farina A."/>
            <person name="Faro S."/>
            <person name="Ferguson D."/>
            <person name="Fisher S."/>
            <person name="Foley C.D."/>
            <person name="Franke A."/>
            <person name="Friedrich D."/>
            <person name="Gadbois L."/>
            <person name="Gearin G."/>
            <person name="Gearin C.R."/>
            <person name="Giannoukos G."/>
            <person name="Goode T."/>
            <person name="Graham J."/>
            <person name="Grandbois E."/>
            <person name="Grewal S."/>
            <person name="Gyaltsen K."/>
            <person name="Hafez N."/>
            <person name="Hagos B."/>
            <person name="Hall J."/>
            <person name="Henson C."/>
            <person name="Hollinger A."/>
            <person name="Honan T."/>
            <person name="Huard M.D."/>
            <person name="Hughes L."/>
            <person name="Hurhula B."/>
            <person name="Husby M.E."/>
            <person name="Kamat A."/>
            <person name="Kanga B."/>
            <person name="Kashin S."/>
            <person name="Khazanovich D."/>
            <person name="Kisner P."/>
            <person name="Lance K."/>
            <person name="Lara M."/>
            <person name="Lee W."/>
            <person name="Lennon N."/>
            <person name="Letendre F."/>
            <person name="LeVine R."/>
            <person name="Lipovsky A."/>
            <person name="Liu X."/>
            <person name="Liu J."/>
            <person name="Liu S."/>
            <person name="Lokyitsang T."/>
            <person name="Lokyitsang Y."/>
            <person name="Lubonja R."/>
            <person name="Lui A."/>
            <person name="MacDonald P."/>
            <person name="Magnisalis V."/>
            <person name="Maru K."/>
            <person name="Matthews C."/>
            <person name="McCusker W."/>
            <person name="McDonough S."/>
            <person name="Mehta T."/>
            <person name="Meldrim J."/>
            <person name="Meneus L."/>
            <person name="Mihai O."/>
            <person name="Mihalev A."/>
            <person name="Mihova T."/>
            <person name="Mittelman R."/>
            <person name="Mlenga V."/>
            <person name="Montmayeur A."/>
            <person name="Mulrain L."/>
            <person name="Navidi A."/>
            <person name="Naylor J."/>
            <person name="Negash T."/>
            <person name="Nguyen T."/>
            <person name="Nguyen N."/>
            <person name="Nicol R."/>
            <person name="Norbu C."/>
            <person name="Norbu N."/>
            <person name="Novod N."/>
            <person name="O'Neill B."/>
            <person name="Osman S."/>
            <person name="Markiewicz E."/>
            <person name="Oyono O.L."/>
            <person name="Patti C."/>
            <person name="Phunkhang P."/>
            <person name="Pierre F."/>
            <person name="Priest M."/>
            <person name="Raghuraman S."/>
            <person name="Rege F."/>
            <person name="Reyes R."/>
            <person name="Rise C."/>
            <person name="Rogov P."/>
            <person name="Ross K."/>
            <person name="Ryan E."/>
            <person name="Settipalli S."/>
            <person name="Shea T."/>
            <person name="Sherpa N."/>
            <person name="Shi L."/>
            <person name="Shih D."/>
            <person name="Sparrow T."/>
            <person name="Spaulding J."/>
            <person name="Stalker J."/>
            <person name="Stange-Thomann N."/>
            <person name="Stavropoulos S."/>
            <person name="Stone C."/>
            <person name="Strader C."/>
            <person name="Tesfaye S."/>
            <person name="Thomson T."/>
            <person name="Thoulutsang Y."/>
            <person name="Thoulutsang D."/>
            <person name="Topham K."/>
            <person name="Topping I."/>
            <person name="Tsamla T."/>
            <person name="Vassiliev H."/>
            <person name="Vo A."/>
            <person name="Wangchuk T."/>
            <person name="Wangdi T."/>
            <person name="Weiand M."/>
            <person name="Wilkinson J."/>
            <person name="Wilson A."/>
            <person name="Yadav S."/>
            <person name="Young G."/>
            <person name="Yu Q."/>
            <person name="Zembek L."/>
            <person name="Zhong D."/>
            <person name="Zimmer A."/>
            <person name="Zwirko Z."/>
            <person name="Jaffe D.B."/>
            <person name="Alvarez P."/>
            <person name="Brockman W."/>
            <person name="Butler J."/>
            <person name="Chin C."/>
            <person name="Gnerre S."/>
            <person name="Grabherr M."/>
            <person name="Kleber M."/>
            <person name="Mauceli E."/>
            <person name="MacCallum I."/>
        </authorList>
    </citation>
    <scope>NUCLEOTIDE SEQUENCE [LARGE SCALE GENOMIC DNA]</scope>
    <source>
        <strain evidence="8">Tucson 14030-0811.24</strain>
    </source>
</reference>
<evidence type="ECO:0000256" key="1">
    <source>
        <dbReference type="ARBA" id="ARBA00004267"/>
    </source>
</evidence>
<proteinExistence type="inferred from homology"/>
<dbReference type="GO" id="GO:0043015">
    <property type="term" value="F:gamma-tubulin binding"/>
    <property type="evidence" value="ECO:0007669"/>
    <property type="project" value="InterPro"/>
</dbReference>
<dbReference type="PANTHER" id="PTHR19302">
    <property type="entry name" value="GAMMA TUBULIN COMPLEX PROTEIN"/>
    <property type="match status" value="1"/>
</dbReference>
<dbReference type="GO" id="GO:0051011">
    <property type="term" value="F:microtubule minus-end binding"/>
    <property type="evidence" value="ECO:0007669"/>
    <property type="project" value="TreeGrafter"/>
</dbReference>
<keyword evidence="4 5" id="KW-0206">Cytoskeleton</keyword>
<dbReference type="GO" id="GO:0005874">
    <property type="term" value="C:microtubule"/>
    <property type="evidence" value="ECO:0007669"/>
    <property type="project" value="UniProtKB-KW"/>
</dbReference>
<dbReference type="STRING" id="7260.B4MUA6"/>
<dbReference type="SMR" id="B4MUA6"/>
<dbReference type="GO" id="GO:0090221">
    <property type="term" value="P:mitotic spindle-templated microtubule nucleation"/>
    <property type="evidence" value="ECO:0007669"/>
    <property type="project" value="EnsemblMetazoa"/>
</dbReference>
<keyword evidence="8" id="KW-1185">Reference proteome</keyword>
<evidence type="ECO:0000256" key="5">
    <source>
        <dbReference type="RuleBase" id="RU363050"/>
    </source>
</evidence>
<dbReference type="GO" id="GO:0031122">
    <property type="term" value="P:cytoplasmic microtubule organization"/>
    <property type="evidence" value="ECO:0007669"/>
    <property type="project" value="TreeGrafter"/>
</dbReference>
<dbReference type="GO" id="GO:0007058">
    <property type="term" value="P:spindle assembly involved in female meiosis II"/>
    <property type="evidence" value="ECO:0007669"/>
    <property type="project" value="EnsemblMetazoa"/>
</dbReference>
<feature type="domain" description="Gamma tubulin complex component protein N-terminal" evidence="6">
    <location>
        <begin position="12"/>
        <end position="344"/>
    </location>
</feature>
<organism evidence="7 8">
    <name type="scientific">Drosophila willistoni</name>
    <name type="common">Fruit fly</name>
    <dbReference type="NCBI Taxonomy" id="7260"/>
    <lineage>
        <taxon>Eukaryota</taxon>
        <taxon>Metazoa</taxon>
        <taxon>Ecdysozoa</taxon>
        <taxon>Arthropoda</taxon>
        <taxon>Hexapoda</taxon>
        <taxon>Insecta</taxon>
        <taxon>Pterygota</taxon>
        <taxon>Neoptera</taxon>
        <taxon>Endopterygota</taxon>
        <taxon>Diptera</taxon>
        <taxon>Brachycera</taxon>
        <taxon>Muscomorpha</taxon>
        <taxon>Ephydroidea</taxon>
        <taxon>Drosophilidae</taxon>
        <taxon>Drosophila</taxon>
        <taxon>Sophophora</taxon>
    </lineage>
</organism>
<accession>B4MUA6</accession>
<dbReference type="GO" id="GO:0045450">
    <property type="term" value="P:bicoid mRNA localization"/>
    <property type="evidence" value="ECO:0007669"/>
    <property type="project" value="EnsemblMetazoa"/>
</dbReference>
<sequence>MIQDILLSCLNQSRNGAAIKKFLESDAVENFIHPCERGILTEILNIINYVHEVVVFTNSFGLAGKKKAQMATGEKADSIYGFYLVQFAQGVESGLEDYYKEIIRLESLCSQNEVTSLLYVHNALQIQLPVIMHLRKLVREVKMQKLHGCALLHSLHQQSDHGDPNLQRLMTKLLKPVKSAFFSHLAHWVLFGVLDDAHSEFFIKFVPYGEDDGSQSSVQTVSSDTTLLNVDIMRNPEDYIWQYEINMKQLPGFISILIAEKVLFVGQTVLLFKINQTSGKKHSRDFDETCSDDLGDLWNGKEQFFYNMIESLNEYDQINVSHIERVIVEIKKYVSTRLSEIAIKQTDLVRQMSLIKDFYLLGRVRRSCYEY</sequence>
<comment type="subcellular location">
    <subcellularLocation>
        <location evidence="1 5">Cytoplasm</location>
        <location evidence="1 5">Cytoskeleton</location>
        <location evidence="1 5">Microtubule organizing center</location>
    </subcellularLocation>
</comment>
<dbReference type="eggNOG" id="KOG2065">
    <property type="taxonomic scope" value="Eukaryota"/>
</dbReference>
<keyword evidence="2 5" id="KW-0963">Cytoplasm</keyword>
<evidence type="ECO:0000259" key="6">
    <source>
        <dbReference type="Pfam" id="PF17681"/>
    </source>
</evidence>
<keyword evidence="3 5" id="KW-0493">Microtubule</keyword>
<dbReference type="OrthoDB" id="78652at2759"/>
<gene>
    <name evidence="7" type="primary">Dwil\GK14885</name>
    <name evidence="7" type="ORF">Dwil_GK14885</name>
</gene>
<dbReference type="PANTHER" id="PTHR19302:SF27">
    <property type="entry name" value="GAMMA-TUBULIN COMPLEX COMPONENT 4"/>
    <property type="match status" value="1"/>
</dbReference>